<evidence type="ECO:0000313" key="2">
    <source>
        <dbReference type="EMBL" id="RAK18863.1"/>
    </source>
</evidence>
<dbReference type="RefSeq" id="WP_111645400.1">
    <property type="nucleotide sequence ID" value="NZ_QLMH01000008.1"/>
</dbReference>
<reference evidence="2 3" key="1">
    <citation type="submission" date="2018-06" db="EMBL/GenBank/DDBJ databases">
        <title>Genomic Encyclopedia of Type Strains, Phase III (KMG-III): the genomes of soil and plant-associated and newly described type strains.</title>
        <authorList>
            <person name="Whitman W."/>
        </authorList>
    </citation>
    <scope>NUCLEOTIDE SEQUENCE [LARGE SCALE GENOMIC DNA]</scope>
    <source>
        <strain evidence="2 3">CGMCC 1.8979</strain>
    </source>
</reference>
<keyword evidence="3" id="KW-1185">Reference proteome</keyword>
<dbReference type="InterPro" id="IPR009875">
    <property type="entry name" value="PilZ_domain"/>
</dbReference>
<dbReference type="Pfam" id="PF07238">
    <property type="entry name" value="PilZ"/>
    <property type="match status" value="1"/>
</dbReference>
<dbReference type="SUPFAM" id="SSF141371">
    <property type="entry name" value="PilZ domain-like"/>
    <property type="match status" value="1"/>
</dbReference>
<accession>A0A327YCZ6</accession>
<gene>
    <name evidence="2" type="ORF">B0I26_10838</name>
</gene>
<dbReference type="AlphaFoldDB" id="A0A327YCZ6"/>
<dbReference type="GO" id="GO:0035438">
    <property type="term" value="F:cyclic-di-GMP binding"/>
    <property type="evidence" value="ECO:0007669"/>
    <property type="project" value="InterPro"/>
</dbReference>
<evidence type="ECO:0000313" key="3">
    <source>
        <dbReference type="Proteomes" id="UP000248555"/>
    </source>
</evidence>
<sequence>MRFKRQEAFRYEFGQPLPCTFRIVQVGEKKVETDKGKAEIHDISPKGMKIGTPLNIPLDKKIIIIEITFTLSELELTVLGKLVWQRKFANDYFYGVNLILSHKEERQLIDELKKYAANYYKRSSSNQ</sequence>
<dbReference type="Gene3D" id="2.40.10.220">
    <property type="entry name" value="predicted glycosyltransferase like domains"/>
    <property type="match status" value="1"/>
</dbReference>
<organism evidence="2 3">
    <name type="scientific">Paranoxybacillus vitaminiphilus</name>
    <dbReference type="NCBI Taxonomy" id="581036"/>
    <lineage>
        <taxon>Bacteria</taxon>
        <taxon>Bacillati</taxon>
        <taxon>Bacillota</taxon>
        <taxon>Bacilli</taxon>
        <taxon>Bacillales</taxon>
        <taxon>Anoxybacillaceae</taxon>
        <taxon>Paranoxybacillus</taxon>
    </lineage>
</organism>
<protein>
    <submittedName>
        <fullName evidence="2">PilZ domain-containing protein</fullName>
    </submittedName>
</protein>
<evidence type="ECO:0000259" key="1">
    <source>
        <dbReference type="Pfam" id="PF07238"/>
    </source>
</evidence>
<name>A0A327YCZ6_9BACL</name>
<comment type="caution">
    <text evidence="2">The sequence shown here is derived from an EMBL/GenBank/DDBJ whole genome shotgun (WGS) entry which is preliminary data.</text>
</comment>
<dbReference type="OrthoDB" id="2354159at2"/>
<dbReference type="EMBL" id="QLMH01000008">
    <property type="protein sequence ID" value="RAK18863.1"/>
    <property type="molecule type" value="Genomic_DNA"/>
</dbReference>
<dbReference type="Proteomes" id="UP000248555">
    <property type="component" value="Unassembled WGS sequence"/>
</dbReference>
<feature type="domain" description="PilZ" evidence="1">
    <location>
        <begin position="29"/>
        <end position="109"/>
    </location>
</feature>
<proteinExistence type="predicted"/>